<feature type="domain" description="PIN" evidence="1">
    <location>
        <begin position="10"/>
        <end position="125"/>
    </location>
</feature>
<evidence type="ECO:0000313" key="2">
    <source>
        <dbReference type="EMBL" id="HIH16931.1"/>
    </source>
</evidence>
<dbReference type="SMART" id="SM00670">
    <property type="entry name" value="PINc"/>
    <property type="match status" value="1"/>
</dbReference>
<dbReference type="SUPFAM" id="SSF88723">
    <property type="entry name" value="PIN domain-like"/>
    <property type="match status" value="1"/>
</dbReference>
<dbReference type="InterPro" id="IPR029060">
    <property type="entry name" value="PIN-like_dom_sf"/>
</dbReference>
<gene>
    <name evidence="2" type="ORF">HA252_06010</name>
    <name evidence="3" type="ORF">J4203_05915</name>
</gene>
<evidence type="ECO:0000259" key="1">
    <source>
        <dbReference type="SMART" id="SM00670"/>
    </source>
</evidence>
<dbReference type="Proteomes" id="UP000564964">
    <property type="component" value="Unassembled WGS sequence"/>
</dbReference>
<dbReference type="NCBIfam" id="TIGR00305">
    <property type="entry name" value="putative toxin-antitoxin system toxin component, PIN family"/>
    <property type="match status" value="1"/>
</dbReference>
<comment type="caution">
    <text evidence="2">The sequence shown here is derived from an EMBL/GenBank/DDBJ whole genome shotgun (WGS) entry which is preliminary data.</text>
</comment>
<reference evidence="3" key="2">
    <citation type="submission" date="2021-03" db="EMBL/GenBank/DDBJ databases">
        <authorList>
            <person name="Jaffe A."/>
        </authorList>
    </citation>
    <scope>NUCLEOTIDE SEQUENCE</scope>
    <source>
        <strain evidence="3">RIFCSPLOWO2_01_FULL_58_19</strain>
    </source>
</reference>
<evidence type="ECO:0000313" key="4">
    <source>
        <dbReference type="Proteomes" id="UP000564964"/>
    </source>
</evidence>
<dbReference type="InterPro" id="IPR002850">
    <property type="entry name" value="PIN_toxin-like"/>
</dbReference>
<sequence length="152" mass="17289">MKSSTVPGKPHVVFDTNVLVSTLLGKQGHSAKLFEQFLLGKIACFTSTEMLDELEGVLGREEITSRTDKVARTFLLMQYRRLTVLVKPKTAIKRVKEDPTDDKFLECAVEADARYLVSGDKHLTSLKKYKHIQILTPAEAEKKLWPLFWPKN</sequence>
<evidence type="ECO:0000313" key="3">
    <source>
        <dbReference type="EMBL" id="MBS3063381.1"/>
    </source>
</evidence>
<reference evidence="3" key="3">
    <citation type="submission" date="2021-05" db="EMBL/GenBank/DDBJ databases">
        <title>Protein family content uncovers lineage relationships and bacterial pathway maintenance mechanisms in DPANN archaea.</title>
        <authorList>
            <person name="Castelle C.J."/>
            <person name="Meheust R."/>
            <person name="Jaffe A.L."/>
            <person name="Seitz K."/>
            <person name="Gong X."/>
            <person name="Baker B.J."/>
            <person name="Banfield J.F."/>
        </authorList>
    </citation>
    <scope>NUCLEOTIDE SEQUENCE</scope>
    <source>
        <strain evidence="3">RIFCSPLOWO2_01_FULL_58_19</strain>
    </source>
</reference>
<accession>A0A7J4JGQ2</accession>
<dbReference type="Proteomes" id="UP000678237">
    <property type="component" value="Unassembled WGS sequence"/>
</dbReference>
<dbReference type="InterPro" id="IPR002716">
    <property type="entry name" value="PIN_dom"/>
</dbReference>
<dbReference type="EMBL" id="DUGH01000145">
    <property type="protein sequence ID" value="HIH16931.1"/>
    <property type="molecule type" value="Genomic_DNA"/>
</dbReference>
<dbReference type="PANTHER" id="PTHR34610">
    <property type="entry name" value="SSL7007 PROTEIN"/>
    <property type="match status" value="1"/>
</dbReference>
<dbReference type="AlphaFoldDB" id="A0A7J4JGQ2"/>
<dbReference type="Gene3D" id="3.40.50.1010">
    <property type="entry name" value="5'-nuclease"/>
    <property type="match status" value="1"/>
</dbReference>
<name>A0A7J4JGQ2_9ARCH</name>
<dbReference type="Pfam" id="PF13470">
    <property type="entry name" value="PIN_3"/>
    <property type="match status" value="1"/>
</dbReference>
<reference evidence="2" key="1">
    <citation type="journal article" date="2020" name="bioRxiv">
        <title>A rank-normalized archaeal taxonomy based on genome phylogeny resolves widespread incomplete and uneven classifications.</title>
        <authorList>
            <person name="Rinke C."/>
            <person name="Chuvochina M."/>
            <person name="Mussig A.J."/>
            <person name="Chaumeil P.-A."/>
            <person name="Waite D.W."/>
            <person name="Whitman W.B."/>
            <person name="Parks D.H."/>
            <person name="Hugenholtz P."/>
        </authorList>
    </citation>
    <scope>NUCLEOTIDE SEQUENCE</scope>
    <source>
        <strain evidence="2">UBA10219</strain>
    </source>
</reference>
<dbReference type="EMBL" id="JAGVWE010000005">
    <property type="protein sequence ID" value="MBS3063381.1"/>
    <property type="molecule type" value="Genomic_DNA"/>
</dbReference>
<proteinExistence type="predicted"/>
<protein>
    <submittedName>
        <fullName evidence="2">Putative toxin-antitoxin system toxin component, PIN family</fullName>
    </submittedName>
</protein>
<dbReference type="PANTHER" id="PTHR34610:SF3">
    <property type="entry name" value="SSL7007 PROTEIN"/>
    <property type="match status" value="1"/>
</dbReference>
<organism evidence="2 4">
    <name type="scientific">Candidatus Iainarchaeum sp</name>
    <dbReference type="NCBI Taxonomy" id="3101447"/>
    <lineage>
        <taxon>Archaea</taxon>
        <taxon>Candidatus Iainarchaeota</taxon>
        <taxon>Candidatus Iainarchaeia</taxon>
        <taxon>Candidatus Iainarchaeales</taxon>
        <taxon>Candidatus Iainarchaeaceae</taxon>
        <taxon>Candidatus Iainarchaeum</taxon>
    </lineage>
</organism>